<comment type="cofactor">
    <cofactor evidence="1">
        <name>FAD</name>
        <dbReference type="ChEBI" id="CHEBI:57692"/>
    </cofactor>
</comment>
<dbReference type="PANTHER" id="PTHR43004">
    <property type="entry name" value="TRK SYSTEM POTASSIUM UPTAKE PROTEIN"/>
    <property type="match status" value="1"/>
</dbReference>
<dbReference type="InterPro" id="IPR002938">
    <property type="entry name" value="FAD-bd"/>
</dbReference>
<keyword evidence="3" id="KW-0274">FAD</keyword>
<dbReference type="Gene3D" id="3.40.30.120">
    <property type="match status" value="1"/>
</dbReference>
<evidence type="ECO:0000259" key="4">
    <source>
        <dbReference type="Pfam" id="PF01494"/>
    </source>
</evidence>
<comment type="caution">
    <text evidence="5">The sequence shown here is derived from an EMBL/GenBank/DDBJ whole genome shotgun (WGS) entry which is preliminary data.</text>
</comment>
<dbReference type="SUPFAM" id="SSF51905">
    <property type="entry name" value="FAD/NAD(P)-binding domain"/>
    <property type="match status" value="1"/>
</dbReference>
<keyword evidence="2" id="KW-0285">Flavoprotein</keyword>
<dbReference type="Proteomes" id="UP000741013">
    <property type="component" value="Unassembled WGS sequence"/>
</dbReference>
<dbReference type="Gene3D" id="3.30.70.2450">
    <property type="match status" value="1"/>
</dbReference>
<feature type="domain" description="FAD-binding" evidence="4">
    <location>
        <begin position="3"/>
        <end position="331"/>
    </location>
</feature>
<sequence length="488" mass="51492">MKHEVLVVGAGPVGLMLAGELRLGGAEVVVLEALSVPSGQSRGLGFTARATEVFAQRGLLSRFGVVETAAQGHFGGIPLDFGVLDGAHFGARGIPQHQVEAVLEQWASELGARILRGHTVAGLADTGDGVTVLADGPDGRTEFSATYVVGCDGGRSTIRGLAGFDFPGTDATREMYLADVVGCDIRPRFIGERVAGGMVMAAPLGDGVDRIIVCPLGLSPREDEPSFAEIADRWQELTGQRLHDAEVRWHSRFTDATRQVSTYRKGRVLLAGDAAHIHLPAGGQGLSLGVQDAVNLGWKLAATVRGTAPDGLLDTYHAERHPVGARVLRNTLAQGLLYLSGEEVDPLRAIMAELMAIPDAARHLVGMVSGLDIRYDLGAGAPPLGRRMPDVPLDHRITVSELLHAGRGVLLDRTGSAECAAAAARWADRVDHVVAGPLAHTPSGWPEGLDAVLLRPDGYVAWTGTTDLEAELGRWFGVPQQIAAGVTR</sequence>
<dbReference type="Gene3D" id="3.50.50.60">
    <property type="entry name" value="FAD/NAD(P)-binding domain"/>
    <property type="match status" value="1"/>
</dbReference>
<organism evidence="5 6">
    <name type="scientific">Amycolatopsis magusensis</name>
    <dbReference type="NCBI Taxonomy" id="882444"/>
    <lineage>
        <taxon>Bacteria</taxon>
        <taxon>Bacillati</taxon>
        <taxon>Actinomycetota</taxon>
        <taxon>Actinomycetes</taxon>
        <taxon>Pseudonocardiales</taxon>
        <taxon>Pseudonocardiaceae</taxon>
        <taxon>Amycolatopsis</taxon>
    </lineage>
</organism>
<name>A0ABS4Q091_9PSEU</name>
<accession>A0ABS4Q091</accession>
<reference evidence="5 6" key="1">
    <citation type="submission" date="2021-03" db="EMBL/GenBank/DDBJ databases">
        <title>Sequencing the genomes of 1000 actinobacteria strains.</title>
        <authorList>
            <person name="Klenk H.-P."/>
        </authorList>
    </citation>
    <scope>NUCLEOTIDE SEQUENCE [LARGE SCALE GENOMIC DNA]</scope>
    <source>
        <strain evidence="5 6">DSM 45510</strain>
    </source>
</reference>
<dbReference type="EMBL" id="JAGGMS010000001">
    <property type="protein sequence ID" value="MBP2184538.1"/>
    <property type="molecule type" value="Genomic_DNA"/>
</dbReference>
<dbReference type="PANTHER" id="PTHR43004:SF19">
    <property type="entry name" value="BINDING MONOOXYGENASE, PUTATIVE (JCVI)-RELATED"/>
    <property type="match status" value="1"/>
</dbReference>
<gene>
    <name evidence="5" type="ORF">JOM49_006064</name>
</gene>
<dbReference type="InterPro" id="IPR036188">
    <property type="entry name" value="FAD/NAD-bd_sf"/>
</dbReference>
<protein>
    <submittedName>
        <fullName evidence="5">Bifunctional hydroxylase/dehydrase</fullName>
    </submittedName>
</protein>
<evidence type="ECO:0000313" key="6">
    <source>
        <dbReference type="Proteomes" id="UP000741013"/>
    </source>
</evidence>
<evidence type="ECO:0000256" key="1">
    <source>
        <dbReference type="ARBA" id="ARBA00001974"/>
    </source>
</evidence>
<dbReference type="RefSeq" id="WP_209667541.1">
    <property type="nucleotide sequence ID" value="NZ_JAGGMS010000001.1"/>
</dbReference>
<evidence type="ECO:0000256" key="2">
    <source>
        <dbReference type="ARBA" id="ARBA00022630"/>
    </source>
</evidence>
<evidence type="ECO:0000256" key="3">
    <source>
        <dbReference type="ARBA" id="ARBA00022827"/>
    </source>
</evidence>
<dbReference type="InterPro" id="IPR050641">
    <property type="entry name" value="RIFMO-like"/>
</dbReference>
<dbReference type="Pfam" id="PF01494">
    <property type="entry name" value="FAD_binding_3"/>
    <property type="match status" value="1"/>
</dbReference>
<keyword evidence="6" id="KW-1185">Reference proteome</keyword>
<dbReference type="Pfam" id="PF21274">
    <property type="entry name" value="Rng_hyd_C"/>
    <property type="match status" value="1"/>
</dbReference>
<proteinExistence type="predicted"/>
<evidence type="ECO:0000313" key="5">
    <source>
        <dbReference type="EMBL" id="MBP2184538.1"/>
    </source>
</evidence>
<dbReference type="PRINTS" id="PR00420">
    <property type="entry name" value="RNGMNOXGNASE"/>
</dbReference>